<evidence type="ECO:0000313" key="3">
    <source>
        <dbReference type="Proteomes" id="UP001217089"/>
    </source>
</evidence>
<dbReference type="InterPro" id="IPR026523">
    <property type="entry name" value="PNMA"/>
</dbReference>
<proteinExistence type="predicted"/>
<protein>
    <submittedName>
        <fullName evidence="2">Uncharacterized protein</fullName>
    </submittedName>
</protein>
<accession>A0ABQ9EKA8</accession>
<feature type="coiled-coil region" evidence="1">
    <location>
        <begin position="163"/>
        <end position="235"/>
    </location>
</feature>
<comment type="caution">
    <text evidence="2">The sequence shown here is derived from an EMBL/GenBank/DDBJ whole genome shotgun (WGS) entry which is preliminary data.</text>
</comment>
<dbReference type="EMBL" id="JARBDR010000903">
    <property type="protein sequence ID" value="KAJ8304316.1"/>
    <property type="molecule type" value="Genomic_DNA"/>
</dbReference>
<gene>
    <name evidence="2" type="ORF">KUTeg_017899</name>
</gene>
<dbReference type="PANTHER" id="PTHR23095:SF17">
    <property type="entry name" value="PARANEOPLASTIC ANTIGEN MA1"/>
    <property type="match status" value="1"/>
</dbReference>
<dbReference type="Proteomes" id="UP001217089">
    <property type="component" value="Unassembled WGS sequence"/>
</dbReference>
<reference evidence="2 3" key="1">
    <citation type="submission" date="2022-12" db="EMBL/GenBank/DDBJ databases">
        <title>Chromosome-level genome of Tegillarca granosa.</title>
        <authorList>
            <person name="Kim J."/>
        </authorList>
    </citation>
    <scope>NUCLEOTIDE SEQUENCE [LARGE SCALE GENOMIC DNA]</scope>
    <source>
        <strain evidence="2">Teg-2019</strain>
        <tissue evidence="2">Adductor muscle</tissue>
    </source>
</reference>
<sequence length="256" mass="29066">MNSLLGALRPNTSFLQPTYNPPRLPVFNGAEDNQSTSYEVWNFEVKCLINSQQYPEYLIAQAIRNSLRSTARNMLVSLGENATVRDILNKLDGFNGNVNTSETLMQSFYNDEQGGETVVVYGSRLEDKLSKAIQGRSELKFWNGLRKNLKEATRHLHDSTSGFQTLLREVRKVEQKVSSVKERSGSASSVTQQIEVGNSEMQQVLKAVKELSVRMETMESKIVTLQHEMKNKLIQRDGSYENMQSRLNGLNRRGRI</sequence>
<evidence type="ECO:0000256" key="1">
    <source>
        <dbReference type="SAM" id="Coils"/>
    </source>
</evidence>
<keyword evidence="3" id="KW-1185">Reference proteome</keyword>
<name>A0ABQ9EKA8_TEGGR</name>
<evidence type="ECO:0000313" key="2">
    <source>
        <dbReference type="EMBL" id="KAJ8304316.1"/>
    </source>
</evidence>
<organism evidence="2 3">
    <name type="scientific">Tegillarca granosa</name>
    <name type="common">Malaysian cockle</name>
    <name type="synonym">Anadara granosa</name>
    <dbReference type="NCBI Taxonomy" id="220873"/>
    <lineage>
        <taxon>Eukaryota</taxon>
        <taxon>Metazoa</taxon>
        <taxon>Spiralia</taxon>
        <taxon>Lophotrochozoa</taxon>
        <taxon>Mollusca</taxon>
        <taxon>Bivalvia</taxon>
        <taxon>Autobranchia</taxon>
        <taxon>Pteriomorphia</taxon>
        <taxon>Arcoida</taxon>
        <taxon>Arcoidea</taxon>
        <taxon>Arcidae</taxon>
        <taxon>Tegillarca</taxon>
    </lineage>
</organism>
<dbReference type="PANTHER" id="PTHR23095">
    <property type="entry name" value="PARANEOPLASTIC ANTIGEN"/>
    <property type="match status" value="1"/>
</dbReference>
<keyword evidence="1" id="KW-0175">Coiled coil</keyword>